<feature type="region of interest" description="Disordered" evidence="1">
    <location>
        <begin position="195"/>
        <end position="223"/>
    </location>
</feature>
<reference evidence="2 3" key="1">
    <citation type="submission" date="2020-08" db="EMBL/GenBank/DDBJ databases">
        <title>A Genomic Blueprint of the Chicken Gut Microbiome.</title>
        <authorList>
            <person name="Gilroy R."/>
            <person name="Ravi A."/>
            <person name="Getino M."/>
            <person name="Pursley I."/>
            <person name="Horton D.L."/>
            <person name="Alikhan N.-F."/>
            <person name="Baker D."/>
            <person name="Gharbi K."/>
            <person name="Hall N."/>
            <person name="Watson M."/>
            <person name="Adriaenssens E.M."/>
            <person name="Foster-Nyarko E."/>
            <person name="Jarju S."/>
            <person name="Secka A."/>
            <person name="Antonio M."/>
            <person name="Oren A."/>
            <person name="Chaudhuri R."/>
            <person name="La Ragione R.M."/>
            <person name="Hildebrand F."/>
            <person name="Pallen M.J."/>
        </authorList>
    </citation>
    <scope>NUCLEOTIDE SEQUENCE [LARGE SCALE GENOMIC DNA]</scope>
    <source>
        <strain evidence="2 3">Sa2CUA9</strain>
    </source>
</reference>
<evidence type="ECO:0000313" key="3">
    <source>
        <dbReference type="Proteomes" id="UP000655570"/>
    </source>
</evidence>
<feature type="compositionally biased region" description="Polar residues" evidence="1">
    <location>
        <begin position="202"/>
        <end position="215"/>
    </location>
</feature>
<evidence type="ECO:0000313" key="2">
    <source>
        <dbReference type="EMBL" id="MBD7982910.1"/>
    </source>
</evidence>
<keyword evidence="3" id="KW-1185">Reference proteome</keyword>
<dbReference type="Proteomes" id="UP000655570">
    <property type="component" value="Unassembled WGS sequence"/>
</dbReference>
<evidence type="ECO:0000256" key="1">
    <source>
        <dbReference type="SAM" id="MobiDB-lite"/>
    </source>
</evidence>
<gene>
    <name evidence="2" type="ORF">H9641_19625</name>
</gene>
<dbReference type="EMBL" id="JACSQF010000033">
    <property type="protein sequence ID" value="MBD7982910.1"/>
    <property type="molecule type" value="Genomic_DNA"/>
</dbReference>
<name>A0ABR8U4H3_9CELL</name>
<protein>
    <submittedName>
        <fullName evidence="2">Uncharacterized protein</fullName>
    </submittedName>
</protein>
<proteinExistence type="predicted"/>
<sequence length="223" mass="25427">MDTIRYFKDYSKRALWNLRINGEAHEQRSLQQIQHQVAVRAGFTSWATLLEADESERRLAAVMLEHPRLNYSGLGLASFNATREERMQYFRTMRETLRANVDRVELLRHWVEETFEPRKTIYDRANSYGLKHIAEEVLHAQMGGYVSNGEFIAAALSAEYTFEQGPNDEPNVRFAMRAAGVNAARAARDAAYLERSRPDPATWQTSPGQPGSPSATLWDPPLP</sequence>
<accession>A0ABR8U4H3</accession>
<dbReference type="RefSeq" id="WP_191806091.1">
    <property type="nucleotide sequence ID" value="NZ_JACSQF010000033.1"/>
</dbReference>
<organism evidence="2 3">
    <name type="scientific">Oerskovia merdavium</name>
    <dbReference type="NCBI Taxonomy" id="2762227"/>
    <lineage>
        <taxon>Bacteria</taxon>
        <taxon>Bacillati</taxon>
        <taxon>Actinomycetota</taxon>
        <taxon>Actinomycetes</taxon>
        <taxon>Micrococcales</taxon>
        <taxon>Cellulomonadaceae</taxon>
        <taxon>Oerskovia</taxon>
    </lineage>
</organism>
<comment type="caution">
    <text evidence="2">The sequence shown here is derived from an EMBL/GenBank/DDBJ whole genome shotgun (WGS) entry which is preliminary data.</text>
</comment>